<accession>A0A5E6T454</accession>
<name>A0A5E6T454_PSEFL</name>
<organism evidence="2 3">
    <name type="scientific">Pseudomonas fluorescens</name>
    <dbReference type="NCBI Taxonomy" id="294"/>
    <lineage>
        <taxon>Bacteria</taxon>
        <taxon>Pseudomonadati</taxon>
        <taxon>Pseudomonadota</taxon>
        <taxon>Gammaproteobacteria</taxon>
        <taxon>Pseudomonadales</taxon>
        <taxon>Pseudomonadaceae</taxon>
        <taxon>Pseudomonas</taxon>
    </lineage>
</organism>
<dbReference type="Proteomes" id="UP000326241">
    <property type="component" value="Unassembled WGS sequence"/>
</dbReference>
<sequence length="108" mass="11372">MFSGIAGVGFNSTSRTLSISGFKTLACRVKSSEDVSSAKRKAEAASHSRARGDLTFASTLLLRRTGTPTPPDNPINRKLISSSTRTSATTSARYCGGSIFSQLVNAAR</sequence>
<dbReference type="AlphaFoldDB" id="A0A5E6T454"/>
<protein>
    <submittedName>
        <fullName evidence="2">Uncharacterized protein</fullName>
    </submittedName>
</protein>
<evidence type="ECO:0000313" key="3">
    <source>
        <dbReference type="Proteomes" id="UP000326241"/>
    </source>
</evidence>
<feature type="region of interest" description="Disordered" evidence="1">
    <location>
        <begin position="63"/>
        <end position="84"/>
    </location>
</feature>
<proteinExistence type="predicted"/>
<gene>
    <name evidence="2" type="ORF">PS624_02656</name>
</gene>
<dbReference type="EMBL" id="CABVGZ010000025">
    <property type="protein sequence ID" value="VVM87896.1"/>
    <property type="molecule type" value="Genomic_DNA"/>
</dbReference>
<evidence type="ECO:0000313" key="2">
    <source>
        <dbReference type="EMBL" id="VVM87896.1"/>
    </source>
</evidence>
<reference evidence="2 3" key="1">
    <citation type="submission" date="2019-09" db="EMBL/GenBank/DDBJ databases">
        <authorList>
            <person name="Chandra G."/>
            <person name="Truman W A."/>
        </authorList>
    </citation>
    <scope>NUCLEOTIDE SEQUENCE [LARGE SCALE GENOMIC DNA]</scope>
    <source>
        <strain evidence="2">PS624</strain>
    </source>
</reference>
<evidence type="ECO:0000256" key="1">
    <source>
        <dbReference type="SAM" id="MobiDB-lite"/>
    </source>
</evidence>